<dbReference type="EMBL" id="MN739677">
    <property type="protein sequence ID" value="QHT20100.1"/>
    <property type="molecule type" value="Genomic_DNA"/>
</dbReference>
<protein>
    <recommendedName>
        <fullName evidence="2">Tail protein</fullName>
    </recommendedName>
</protein>
<reference evidence="1" key="1">
    <citation type="journal article" date="2020" name="Nature">
        <title>Giant virus diversity and host interactions through global metagenomics.</title>
        <authorList>
            <person name="Schulz F."/>
            <person name="Roux S."/>
            <person name="Paez-Espino D."/>
            <person name="Jungbluth S."/>
            <person name="Walsh D.A."/>
            <person name="Denef V.J."/>
            <person name="McMahon K.D."/>
            <person name="Konstantinidis K.T."/>
            <person name="Eloe-Fadrosh E.A."/>
            <person name="Kyrpides N.C."/>
            <person name="Woyke T."/>
        </authorList>
    </citation>
    <scope>NUCLEOTIDE SEQUENCE</scope>
    <source>
        <strain evidence="1">GVMAG-M-3300023174-60</strain>
    </source>
</reference>
<dbReference type="AlphaFoldDB" id="A0A6C0DUQ3"/>
<organism evidence="1">
    <name type="scientific">viral metagenome</name>
    <dbReference type="NCBI Taxonomy" id="1070528"/>
    <lineage>
        <taxon>unclassified sequences</taxon>
        <taxon>metagenomes</taxon>
        <taxon>organismal metagenomes</taxon>
    </lineage>
</organism>
<name>A0A6C0DUQ3_9ZZZZ</name>
<evidence type="ECO:0008006" key="2">
    <source>
        <dbReference type="Google" id="ProtNLM"/>
    </source>
</evidence>
<evidence type="ECO:0000313" key="1">
    <source>
        <dbReference type="EMBL" id="QHT20100.1"/>
    </source>
</evidence>
<sequence length="152" mass="15653">MTSRDFGITTLRNAVAYHLDGSIVPINNVYITSTNGAAIFSDTLTISTINASTINGGITLPSGIISMSTLTWSSSGGVSFASTIDTNITVNSKISATTQLANGYTIGSLNVVQNNWIIAVSPSNGSIQFILNGTVPSAGYDSSAQISWAVVG</sequence>
<accession>A0A6C0DUQ3</accession>
<proteinExistence type="predicted"/>